<keyword evidence="2" id="KW-1185">Reference proteome</keyword>
<comment type="caution">
    <text evidence="1">The sequence shown here is derived from an EMBL/GenBank/DDBJ whole genome shotgun (WGS) entry which is preliminary data.</text>
</comment>
<protein>
    <submittedName>
        <fullName evidence="1">Uncharacterized protein</fullName>
    </submittedName>
</protein>
<reference evidence="2" key="1">
    <citation type="journal article" date="2023" name="G3 (Bethesda)">
        <title>Genome assembly and association tests identify interacting loci associated with vigor, precocity, and sex in interspecific pistachio rootstocks.</title>
        <authorList>
            <person name="Palmer W."/>
            <person name="Jacygrad E."/>
            <person name="Sagayaradj S."/>
            <person name="Cavanaugh K."/>
            <person name="Han R."/>
            <person name="Bertier L."/>
            <person name="Beede B."/>
            <person name="Kafkas S."/>
            <person name="Golino D."/>
            <person name="Preece J."/>
            <person name="Michelmore R."/>
        </authorList>
    </citation>
    <scope>NUCLEOTIDE SEQUENCE [LARGE SCALE GENOMIC DNA]</scope>
</reference>
<sequence>MAVTSEVVDSERVIDVDFDVGNGSPQELISYLKSSFRESDFAKAESFLMVKEAKLRLEIETTQQAYEWLSEKLVREGMEKHRIQEEFLELKKLNFELTQEKNIVSERQRKAENEAESWRNKYTQLESRISNLEADSKLLSIVDCSEPNVRVSGENAKDVKLERGKANVGRDCYGGQELLSRSIVEIIDSGDDCSPEESSSKNEMTSPRVPSSAHSGQTVGQSGTRMLKGKLDACLSVSESKIDNNVDDVEVNNSATADRKTEKLQKLTHEHDGSGQIGGQSRRGMLRRKLDACLSVKESKIDNNVDDVEVNNSATADCKTEKLQKLTHKHDGSRQTGGQSGTGMLKRKLDACLSVSESKIDNNVDDVEVNNSATADCKTEKLQNLTYEHDGSGQTGVQSGTGMLKRKLDTCLSVSENKIYNTVEVNSSATADCNTEKLQMLTHEHDGSPVRHSTAAIPCSSKDVEKLWTSSSQGPDILRQCEEKMEREHTSQNLKRESLSGFPAAFDIDDISSSSSSSSDSDDDSDMDFDFSQLILFVLSIDNKPKHPRVLHLPRIEDSAIQMHLDTTEVPTLQELYTLGTTLAEFLIDGNPLGKLRKSIRELEQYDEKGLDDCKKLATEHLKQLFEIYQSKEDPLFFS</sequence>
<gene>
    <name evidence="1" type="ORF">Patl1_17567</name>
</gene>
<evidence type="ECO:0000313" key="1">
    <source>
        <dbReference type="EMBL" id="KAJ0104537.1"/>
    </source>
</evidence>
<proteinExistence type="predicted"/>
<accession>A0ACC1BXP9</accession>
<dbReference type="EMBL" id="CM047898">
    <property type="protein sequence ID" value="KAJ0104537.1"/>
    <property type="molecule type" value="Genomic_DNA"/>
</dbReference>
<evidence type="ECO:0000313" key="2">
    <source>
        <dbReference type="Proteomes" id="UP001164250"/>
    </source>
</evidence>
<dbReference type="Proteomes" id="UP001164250">
    <property type="component" value="Chromosome 2"/>
</dbReference>
<name>A0ACC1BXP9_9ROSI</name>
<organism evidence="1 2">
    <name type="scientific">Pistacia atlantica</name>
    <dbReference type="NCBI Taxonomy" id="434234"/>
    <lineage>
        <taxon>Eukaryota</taxon>
        <taxon>Viridiplantae</taxon>
        <taxon>Streptophyta</taxon>
        <taxon>Embryophyta</taxon>
        <taxon>Tracheophyta</taxon>
        <taxon>Spermatophyta</taxon>
        <taxon>Magnoliopsida</taxon>
        <taxon>eudicotyledons</taxon>
        <taxon>Gunneridae</taxon>
        <taxon>Pentapetalae</taxon>
        <taxon>rosids</taxon>
        <taxon>malvids</taxon>
        <taxon>Sapindales</taxon>
        <taxon>Anacardiaceae</taxon>
        <taxon>Pistacia</taxon>
    </lineage>
</organism>